<evidence type="ECO:0000313" key="6">
    <source>
        <dbReference type="Proteomes" id="UP001549119"/>
    </source>
</evidence>
<dbReference type="PROSITE" id="PS01124">
    <property type="entry name" value="HTH_ARAC_FAMILY_2"/>
    <property type="match status" value="1"/>
</dbReference>
<accession>A0ABV2NQF3</accession>
<reference evidence="5 6" key="1">
    <citation type="submission" date="2024-06" db="EMBL/GenBank/DDBJ databases">
        <title>Genomics of switchgrass bacterial isolates.</title>
        <authorList>
            <person name="Shade A."/>
        </authorList>
    </citation>
    <scope>NUCLEOTIDE SEQUENCE [LARGE SCALE GENOMIC DNA]</scope>
    <source>
        <strain evidence="5 6">PvP084</strain>
    </source>
</reference>
<dbReference type="PROSITE" id="PS00041">
    <property type="entry name" value="HTH_ARAC_FAMILY_1"/>
    <property type="match status" value="1"/>
</dbReference>
<dbReference type="InterPro" id="IPR050204">
    <property type="entry name" value="AraC_XylS_family_regulators"/>
</dbReference>
<dbReference type="PANTHER" id="PTHR46796:SF6">
    <property type="entry name" value="ARAC SUBFAMILY"/>
    <property type="match status" value="1"/>
</dbReference>
<proteinExistence type="predicted"/>
<dbReference type="InterPro" id="IPR020449">
    <property type="entry name" value="Tscrpt_reg_AraC-type_HTH"/>
</dbReference>
<keyword evidence="1" id="KW-0805">Transcription regulation</keyword>
<evidence type="ECO:0000259" key="4">
    <source>
        <dbReference type="PROSITE" id="PS01124"/>
    </source>
</evidence>
<dbReference type="Gene3D" id="1.10.10.60">
    <property type="entry name" value="Homeodomain-like"/>
    <property type="match status" value="1"/>
</dbReference>
<keyword evidence="3" id="KW-0804">Transcription</keyword>
<dbReference type="SMART" id="SM00342">
    <property type="entry name" value="HTH_ARAC"/>
    <property type="match status" value="1"/>
</dbReference>
<dbReference type="PANTHER" id="PTHR46796">
    <property type="entry name" value="HTH-TYPE TRANSCRIPTIONAL ACTIVATOR RHAS-RELATED"/>
    <property type="match status" value="1"/>
</dbReference>
<sequence length="298" mass="32853">MAQDRLNDDPFHATIEGASIGGLVFTKFALRNLRAATTPRTLRHENHKTDHLFMSIVLSGQVRADQYDRSSTDRVGDFSIRDTNTPWTIEHGGYSEVLAIGIPRERLEGALGSARLFAGVTVGGDLPTATLTRSFLGNLLSLGDRLTPQVAESMVSTGLDLIVASLAERLAREAQQPVQDSVVVQRARAYLEAHLHDPTLDPPRLAAAAGVSLRRLQALFRAQDRHIADWIWHRRLEAAAKRLADPGCLHMPLGTLAYGCGFLSQSHFSRRFKERYSLSPRDYRMRALAPGAAASPER</sequence>
<evidence type="ECO:0000256" key="2">
    <source>
        <dbReference type="ARBA" id="ARBA00023125"/>
    </source>
</evidence>
<evidence type="ECO:0000313" key="5">
    <source>
        <dbReference type="EMBL" id="MET3868754.1"/>
    </source>
</evidence>
<dbReference type="EMBL" id="JBEPNW010000002">
    <property type="protein sequence ID" value="MET3868754.1"/>
    <property type="molecule type" value="Genomic_DNA"/>
</dbReference>
<dbReference type="PRINTS" id="PR00032">
    <property type="entry name" value="HTHARAC"/>
</dbReference>
<dbReference type="InterPro" id="IPR018062">
    <property type="entry name" value="HTH_AraC-typ_CS"/>
</dbReference>
<dbReference type="InterPro" id="IPR035418">
    <property type="entry name" value="AraC-bd_2"/>
</dbReference>
<keyword evidence="6" id="KW-1185">Reference proteome</keyword>
<evidence type="ECO:0000256" key="3">
    <source>
        <dbReference type="ARBA" id="ARBA00023163"/>
    </source>
</evidence>
<dbReference type="Pfam" id="PF12833">
    <property type="entry name" value="HTH_18"/>
    <property type="match status" value="1"/>
</dbReference>
<dbReference type="SUPFAM" id="SSF46689">
    <property type="entry name" value="Homeodomain-like"/>
    <property type="match status" value="1"/>
</dbReference>
<comment type="caution">
    <text evidence="5">The sequence shown here is derived from an EMBL/GenBank/DDBJ whole genome shotgun (WGS) entry which is preliminary data.</text>
</comment>
<dbReference type="InterPro" id="IPR018060">
    <property type="entry name" value="HTH_AraC"/>
</dbReference>
<dbReference type="InterPro" id="IPR009057">
    <property type="entry name" value="Homeodomain-like_sf"/>
</dbReference>
<organism evidence="5 6">
    <name type="scientific">Methylobacterium radiotolerans</name>
    <dbReference type="NCBI Taxonomy" id="31998"/>
    <lineage>
        <taxon>Bacteria</taxon>
        <taxon>Pseudomonadati</taxon>
        <taxon>Pseudomonadota</taxon>
        <taxon>Alphaproteobacteria</taxon>
        <taxon>Hyphomicrobiales</taxon>
        <taxon>Methylobacteriaceae</taxon>
        <taxon>Methylobacterium</taxon>
    </lineage>
</organism>
<dbReference type="Pfam" id="PF14525">
    <property type="entry name" value="AraC_binding_2"/>
    <property type="match status" value="1"/>
</dbReference>
<evidence type="ECO:0000256" key="1">
    <source>
        <dbReference type="ARBA" id="ARBA00023015"/>
    </source>
</evidence>
<gene>
    <name evidence="5" type="ORF">ABIC20_006063</name>
</gene>
<protein>
    <submittedName>
        <fullName evidence="5">AraC-like DNA-binding protein</fullName>
    </submittedName>
</protein>
<keyword evidence="2" id="KW-0238">DNA-binding</keyword>
<name>A0ABV2NQF3_9HYPH</name>
<feature type="domain" description="HTH araC/xylS-type" evidence="4">
    <location>
        <begin position="185"/>
        <end position="286"/>
    </location>
</feature>
<dbReference type="Proteomes" id="UP001549119">
    <property type="component" value="Unassembled WGS sequence"/>
</dbReference>